<feature type="repeat" description="ARM" evidence="5">
    <location>
        <begin position="285"/>
        <end position="327"/>
    </location>
</feature>
<dbReference type="InterPro" id="IPR016024">
    <property type="entry name" value="ARM-type_fold"/>
</dbReference>
<dbReference type="SUPFAM" id="SSF48371">
    <property type="entry name" value="ARM repeat"/>
    <property type="match status" value="2"/>
</dbReference>
<feature type="repeat" description="ARM" evidence="5">
    <location>
        <begin position="495"/>
        <end position="530"/>
    </location>
</feature>
<evidence type="ECO:0000256" key="2">
    <source>
        <dbReference type="ARBA" id="ARBA00022289"/>
    </source>
</evidence>
<evidence type="ECO:0000313" key="6">
    <source>
        <dbReference type="EMBL" id="GFS38432.1"/>
    </source>
</evidence>
<dbReference type="PRINTS" id="PR01869">
    <property type="entry name" value="BCATNINFAMLY"/>
</dbReference>
<dbReference type="SMART" id="SM00185">
    <property type="entry name" value="ARM"/>
    <property type="match status" value="10"/>
</dbReference>
<comment type="caution">
    <text evidence="6">The sequence shown here is derived from an EMBL/GenBank/DDBJ whole genome shotgun (WGS) entry which is preliminary data.</text>
</comment>
<dbReference type="EMBL" id="BMAW01089178">
    <property type="protein sequence ID" value="GFS38432.1"/>
    <property type="molecule type" value="Genomic_DNA"/>
</dbReference>
<protein>
    <recommendedName>
        <fullName evidence="2">Armadillo segment polarity protein</fullName>
    </recommendedName>
</protein>
<proteinExistence type="predicted"/>
<evidence type="ECO:0000256" key="4">
    <source>
        <dbReference type="ARBA" id="ARBA00022889"/>
    </source>
</evidence>
<keyword evidence="7" id="KW-1185">Reference proteome</keyword>
<dbReference type="AlphaFoldDB" id="A0A8X6MBF5"/>
<dbReference type="GO" id="GO:0045296">
    <property type="term" value="F:cadherin binding"/>
    <property type="evidence" value="ECO:0007669"/>
    <property type="project" value="InterPro"/>
</dbReference>
<dbReference type="InterPro" id="IPR011989">
    <property type="entry name" value="ARM-like"/>
</dbReference>
<comment type="subcellular location">
    <subcellularLocation>
        <location evidence="1">Cell membrane</location>
        <topology evidence="1">Peripheral membrane protein</topology>
        <orientation evidence="1">Cytoplasmic side</orientation>
    </subcellularLocation>
</comment>
<dbReference type="PANTHER" id="PTHR45976">
    <property type="entry name" value="ARMADILLO SEGMENT POLARITY PROTEIN"/>
    <property type="match status" value="1"/>
</dbReference>
<evidence type="ECO:0000256" key="3">
    <source>
        <dbReference type="ARBA" id="ARBA00022687"/>
    </source>
</evidence>
<evidence type="ECO:0000256" key="5">
    <source>
        <dbReference type="PROSITE-ProRule" id="PRU00259"/>
    </source>
</evidence>
<dbReference type="Proteomes" id="UP000887013">
    <property type="component" value="Unassembled WGS sequence"/>
</dbReference>
<organism evidence="6 7">
    <name type="scientific">Nephila pilipes</name>
    <name type="common">Giant wood spider</name>
    <name type="synonym">Nephila maculata</name>
    <dbReference type="NCBI Taxonomy" id="299642"/>
    <lineage>
        <taxon>Eukaryota</taxon>
        <taxon>Metazoa</taxon>
        <taxon>Ecdysozoa</taxon>
        <taxon>Arthropoda</taxon>
        <taxon>Chelicerata</taxon>
        <taxon>Arachnida</taxon>
        <taxon>Araneae</taxon>
        <taxon>Araneomorphae</taxon>
        <taxon>Entelegynae</taxon>
        <taxon>Araneoidea</taxon>
        <taxon>Nephilidae</taxon>
        <taxon>Nephila</taxon>
    </lineage>
</organism>
<feature type="repeat" description="ARM" evidence="5">
    <location>
        <begin position="602"/>
        <end position="644"/>
    </location>
</feature>
<sequence length="788" mass="87222">MSYQTQQPIHLRSGPLSTENYCNSSNVSFTYSKDHIAMWQQNSYGIDSGFNSGASTHAPPSVCGKEDLHVNQTHQELIQPHFVQTYSQGQYHEEKQDRNSFQSDYMHPLPESGEEKMKTFDDQFNSMQLTNVQQPLPSSQVLSNASYCFSNQIRVDYTSQTSELLKLLYDNDEVVVSNAAKMLHRVMKLEFSQDIIGALPDMVPTLIHKLSFLNDLETIKCFAGILHSVSLHQPGLSSIYNSNGIPALVNLLSSPMESILFYAVTTLHNLLLNQEGSKLSVCEAGGLQKLVMLLKHTNENFLSVVVDCLQTLAFRNQNNKLIILQNGGTEKLVHIMRTYKCKTLLWTVSRVLKALSVCCSNKPVIIKAGGMQALAMHLKNQSEKFVLNCLWILRNLSDAAVKEKNVESLLNQLVHLLGSNDRYIVTCAAGILSNLTCNNDFNKKTVCQAKAVEALVQAIIQAGKNEEITEPAICTLRHLTSGHPDAAKIAAYCCYALPTIVKLLEPPSSWALIKAVIGLVRNLAVPPQNQAPLEEIGVVPRLVKLLYAAYEEIQKHHFSNVDKNQTTCIDGIKMEDIIKGTTCALQVLAKTVHNRVVMKELGIVTFLVQVLKTEKENLQCAVAGTLAELAVDSDAIQMIESNGAALSLRDALNSTNEQLVVHATNILFNLAAIKPEEYTWICADLVSAFQTDDMISNMDLSVTPETNSQISGSLDGFEAKPNSCLNLDVHNSTVFQRPSLEMELDLPVDLNFESTYEFLPSILLSPPQAGNPSKDIIAYMDSSMMHFS</sequence>
<feature type="repeat" description="ARM" evidence="5">
    <location>
        <begin position="243"/>
        <end position="285"/>
    </location>
</feature>
<dbReference type="InterPro" id="IPR013284">
    <property type="entry name" value="Beta-catenin"/>
</dbReference>
<feature type="repeat" description="ARM" evidence="5">
    <location>
        <begin position="408"/>
        <end position="440"/>
    </location>
</feature>
<keyword evidence="3" id="KW-0879">Wnt signaling pathway</keyword>
<evidence type="ECO:0000313" key="7">
    <source>
        <dbReference type="Proteomes" id="UP000887013"/>
    </source>
</evidence>
<dbReference type="GO" id="GO:0016055">
    <property type="term" value="P:Wnt signaling pathway"/>
    <property type="evidence" value="ECO:0007669"/>
    <property type="project" value="UniProtKB-KW"/>
</dbReference>
<dbReference type="InterPro" id="IPR000225">
    <property type="entry name" value="Armadillo"/>
</dbReference>
<dbReference type="PROSITE" id="PS50176">
    <property type="entry name" value="ARM_REPEAT"/>
    <property type="match status" value="7"/>
</dbReference>
<feature type="repeat" description="ARM" evidence="5">
    <location>
        <begin position="450"/>
        <end position="489"/>
    </location>
</feature>
<keyword evidence="4" id="KW-0130">Cell adhesion</keyword>
<reference evidence="6" key="1">
    <citation type="submission" date="2020-08" db="EMBL/GenBank/DDBJ databases">
        <title>Multicomponent nature underlies the extraordinary mechanical properties of spider dragline silk.</title>
        <authorList>
            <person name="Kono N."/>
            <person name="Nakamura H."/>
            <person name="Mori M."/>
            <person name="Yoshida Y."/>
            <person name="Ohtoshi R."/>
            <person name="Malay A.D."/>
            <person name="Moran D.A.P."/>
            <person name="Tomita M."/>
            <person name="Numata K."/>
            <person name="Arakawa K."/>
        </authorList>
    </citation>
    <scope>NUCLEOTIDE SEQUENCE</scope>
</reference>
<dbReference type="OrthoDB" id="6416220at2759"/>
<dbReference type="GO" id="GO:0005886">
    <property type="term" value="C:plasma membrane"/>
    <property type="evidence" value="ECO:0007669"/>
    <property type="project" value="UniProtKB-SubCell"/>
</dbReference>
<dbReference type="Gene3D" id="1.25.10.10">
    <property type="entry name" value="Leucine-rich Repeat Variant"/>
    <property type="match status" value="1"/>
</dbReference>
<accession>A0A8X6MBF5</accession>
<name>A0A8X6MBF5_NEPPI</name>
<dbReference type="Pfam" id="PF00514">
    <property type="entry name" value="Arm"/>
    <property type="match status" value="4"/>
</dbReference>
<evidence type="ECO:0000256" key="1">
    <source>
        <dbReference type="ARBA" id="ARBA00004413"/>
    </source>
</evidence>
<dbReference type="GO" id="GO:0007155">
    <property type="term" value="P:cell adhesion"/>
    <property type="evidence" value="ECO:0007669"/>
    <property type="project" value="InterPro"/>
</dbReference>
<gene>
    <name evidence="6" type="ORF">NPIL_423281</name>
</gene>
<feature type="repeat" description="ARM" evidence="5">
    <location>
        <begin position="327"/>
        <end position="370"/>
    </location>
</feature>